<evidence type="ECO:0000256" key="2">
    <source>
        <dbReference type="ARBA" id="ARBA00022441"/>
    </source>
</evidence>
<dbReference type="CDD" id="cd00063">
    <property type="entry name" value="FN3"/>
    <property type="match status" value="2"/>
</dbReference>
<feature type="compositionally biased region" description="Basic and acidic residues" evidence="6">
    <location>
        <begin position="758"/>
        <end position="775"/>
    </location>
</feature>
<evidence type="ECO:0000259" key="7">
    <source>
        <dbReference type="PROSITE" id="PS50071"/>
    </source>
</evidence>
<feature type="region of interest" description="Disordered" evidence="6">
    <location>
        <begin position="598"/>
        <end position="973"/>
    </location>
</feature>
<dbReference type="PANTHER" id="PTHR46003:SF1">
    <property type="entry name" value="HOST CELL FACTOR"/>
    <property type="match status" value="1"/>
</dbReference>
<dbReference type="InterPro" id="IPR036116">
    <property type="entry name" value="FN3_sf"/>
</dbReference>
<feature type="compositionally biased region" description="Polar residues" evidence="6">
    <location>
        <begin position="610"/>
        <end position="621"/>
    </location>
</feature>
<feature type="compositionally biased region" description="Acidic residues" evidence="6">
    <location>
        <begin position="679"/>
        <end position="692"/>
    </location>
</feature>
<dbReference type="InterPro" id="IPR013783">
    <property type="entry name" value="Ig-like_fold"/>
</dbReference>
<feature type="domain" description="Homeobox" evidence="7">
    <location>
        <begin position="57"/>
        <end position="102"/>
    </location>
</feature>
<evidence type="ECO:0000256" key="3">
    <source>
        <dbReference type="PROSITE-ProRule" id="PRU00108"/>
    </source>
</evidence>
<evidence type="ECO:0000256" key="5">
    <source>
        <dbReference type="SAM" id="Coils"/>
    </source>
</evidence>
<feature type="compositionally biased region" description="Basic and acidic residues" evidence="6">
    <location>
        <begin position="664"/>
        <end position="678"/>
    </location>
</feature>
<dbReference type="Proteomes" id="UP000479000">
    <property type="component" value="Unassembled WGS sequence"/>
</dbReference>
<evidence type="ECO:0000256" key="1">
    <source>
        <dbReference type="ARBA" id="ARBA00004123"/>
    </source>
</evidence>
<reference evidence="8 9" key="1">
    <citation type="submission" date="2020-02" db="EMBL/GenBank/DDBJ databases">
        <authorList>
            <person name="Ferguson B K."/>
        </authorList>
    </citation>
    <scope>NUCLEOTIDE SEQUENCE [LARGE SCALE GENOMIC DNA]</scope>
</reference>
<protein>
    <recommendedName>
        <fullName evidence="7">Homeobox domain-containing protein</fullName>
    </recommendedName>
</protein>
<evidence type="ECO:0000256" key="4">
    <source>
        <dbReference type="RuleBase" id="RU000682"/>
    </source>
</evidence>
<dbReference type="Gene3D" id="1.10.10.60">
    <property type="entry name" value="Homeodomain-like"/>
    <property type="match status" value="1"/>
</dbReference>
<dbReference type="GO" id="GO:0035097">
    <property type="term" value="C:histone methyltransferase complex"/>
    <property type="evidence" value="ECO:0007669"/>
    <property type="project" value="TreeGrafter"/>
</dbReference>
<feature type="compositionally biased region" description="Polar residues" evidence="6">
    <location>
        <begin position="818"/>
        <end position="830"/>
    </location>
</feature>
<dbReference type="OrthoDB" id="10001928at2759"/>
<evidence type="ECO:0000313" key="8">
    <source>
        <dbReference type="EMBL" id="CAB0015001.1"/>
    </source>
</evidence>
<dbReference type="InterPro" id="IPR001356">
    <property type="entry name" value="HD"/>
</dbReference>
<dbReference type="SUPFAM" id="SSF49265">
    <property type="entry name" value="Fibronectin type III"/>
    <property type="match status" value="1"/>
</dbReference>
<dbReference type="InterPro" id="IPR043536">
    <property type="entry name" value="HCF1/2"/>
</dbReference>
<gene>
    <name evidence="8" type="ORF">NTEN_LOCUS19399</name>
</gene>
<feature type="compositionally biased region" description="Low complexity" evidence="6">
    <location>
        <begin position="870"/>
        <end position="879"/>
    </location>
</feature>
<name>A0A6H5HDH0_9HEMI</name>
<sequence length="1337" mass="146184">MSTRALSIPVPKPPPTLDFNSMGGYGTVGTAGLLAGVGLGGGSSNAAAAALINNTGRTNFTNKQLTELEKEFHYNKYLTRARRIEIASALQLNETQVKIWFQLKIILHYRYHGNCCCLKNRRCHRNHRHYRNSLHDGPTTKNALVSFGHPVLPKRSNFTEEKAITISKSNIALGAKHGGVMLMNGLTRSQLYEKLKSQEVKRKEPTAVKCRSTRAVPGKSCRTQRRPTISTAPVLAHVSINQRRDSGNLEGQHGRRQTEIAHDRRQFRRLGRHVLDDRLHPRPFQEERGPLEFDHQRSGYGRHFGGQERPPGNGRQRRHRRSPAGADRRDRHTFHANAGRTVQAAATFRRSFPARTGTTQHVVNLETIQDENFHIRTFAIIEQINNLSVYLRKTQILRFLVTPMHRLNCKSKQRKLTRRPIKLTEEDVASIDVGELTAQILEMINQDDDNVNHTTTDLLKKNVELQEFMVKLIELLKEKTNLSANLERQNTALTNQVTTRFNEEENAGNVRANDADYAKCVRPADIVVLPVGHPVAAVAVEAEHPDGDRTAKRWEEKSEKMSIKFEKFSKIFSCRFHYMSQSIMDEDNLDLQLDENEEKPDELMEGVESSELSGQELTNEAQMEGVADEEEDAAEIEDGDVADELEAEGNEGIEETLEGGGDDTNDRSVSAEEEKAALSEEDDAPQEPEVEAEGAAQDGDDSAHADREETQAETSHPDDDAVTGEADDVLGALLAADGAALPADSAETEAAGEPEVEAQPKSELEQLDEEIRRGQAEQAAIDTESELANQDESSKDILPSNETEPLPSIDGADIVEADSTNAPSDQSAEATQEKAEQLKSIAEKLVDELSSTPEPPAAEESKMDVDEAEPTATTDETSALPDDEQDATIAQLVQDEPQVPTEPAQPELPANPVDFESAEQESERLPVESAAEETPAQIEPIAQPPVAEPLTLPLEEALAAQVDQASAQPETAQDVPMAEALPIPDIQPVLAPATATDPEKPADLVSATMGAYFALQEKTGLEPALPVGDNTYDDNELAAVLKEATSRLQLPAEELQAAVEPKTEPLSQPDALDIKMKIENTGDTDDLSTLAAAALDQGTNGFKLDESIKKEPVWCDVGIIKGTSCFVGSYYEPGFNHDPEHDNLTLDRLPDYANSIKIELEPGTAYKFRVAAINSCGRGPWSEVSAFKTCLPGYPGAPSSIKISKSAEGAHLSWEPPSNPAGTIIEYSVCLAVRNSNQAATEPGKTPQLAFVRVYNGPQNQTVVPNSSLAAAHIDTTSKPAIIFRIAAKNEKGFGPATQVRWLQDVVASPGGGLKTLPKKEAGMPGTPAKRPKLEEF</sequence>
<comment type="subcellular location">
    <subcellularLocation>
        <location evidence="1 3 4">Nucleus</location>
    </subcellularLocation>
</comment>
<dbReference type="PROSITE" id="PS50071">
    <property type="entry name" value="HOMEOBOX_2"/>
    <property type="match status" value="1"/>
</dbReference>
<dbReference type="GO" id="GO:0006338">
    <property type="term" value="P:chromatin remodeling"/>
    <property type="evidence" value="ECO:0007669"/>
    <property type="project" value="TreeGrafter"/>
</dbReference>
<dbReference type="Gene3D" id="2.60.40.10">
    <property type="entry name" value="Immunoglobulins"/>
    <property type="match status" value="2"/>
</dbReference>
<keyword evidence="3 4" id="KW-0539">Nucleus</keyword>
<dbReference type="InterPro" id="IPR009057">
    <property type="entry name" value="Homeodomain-like_sf"/>
</dbReference>
<keyword evidence="5" id="KW-0175">Coiled coil</keyword>
<dbReference type="GO" id="GO:0003677">
    <property type="term" value="F:DNA binding"/>
    <property type="evidence" value="ECO:0007669"/>
    <property type="project" value="UniProtKB-UniRule"/>
</dbReference>
<dbReference type="CDD" id="cd00086">
    <property type="entry name" value="homeodomain"/>
    <property type="match status" value="1"/>
</dbReference>
<dbReference type="PANTHER" id="PTHR46003">
    <property type="entry name" value="HOST CELL FACTOR"/>
    <property type="match status" value="1"/>
</dbReference>
<feature type="compositionally biased region" description="Acidic residues" evidence="6">
    <location>
        <begin position="746"/>
        <end position="756"/>
    </location>
</feature>
<accession>A0A6H5HDH0</accession>
<keyword evidence="9" id="KW-1185">Reference proteome</keyword>
<feature type="compositionally biased region" description="Basic and acidic residues" evidence="6">
    <location>
        <begin position="243"/>
        <end position="264"/>
    </location>
</feature>
<dbReference type="SUPFAM" id="SSF46689">
    <property type="entry name" value="Homeodomain-like"/>
    <property type="match status" value="1"/>
</dbReference>
<feature type="compositionally biased region" description="Basic and acidic residues" evidence="6">
    <location>
        <begin position="278"/>
        <end position="297"/>
    </location>
</feature>
<dbReference type="SMART" id="SM00060">
    <property type="entry name" value="FN3"/>
    <property type="match status" value="2"/>
</dbReference>
<proteinExistence type="predicted"/>
<dbReference type="SMART" id="SM00389">
    <property type="entry name" value="HOX"/>
    <property type="match status" value="1"/>
</dbReference>
<feature type="region of interest" description="Disordered" evidence="6">
    <location>
        <begin position="1312"/>
        <end position="1337"/>
    </location>
</feature>
<dbReference type="GO" id="GO:0003713">
    <property type="term" value="F:transcription coactivator activity"/>
    <property type="evidence" value="ECO:0007669"/>
    <property type="project" value="TreeGrafter"/>
</dbReference>
<feature type="coiled-coil region" evidence="5">
    <location>
        <begin position="469"/>
        <end position="496"/>
    </location>
</feature>
<dbReference type="Pfam" id="PF00046">
    <property type="entry name" value="Homeodomain"/>
    <property type="match status" value="1"/>
</dbReference>
<evidence type="ECO:0000313" key="9">
    <source>
        <dbReference type="Proteomes" id="UP000479000"/>
    </source>
</evidence>
<keyword evidence="3 4" id="KW-0371">Homeobox</keyword>
<feature type="region of interest" description="Disordered" evidence="6">
    <location>
        <begin position="243"/>
        <end position="265"/>
    </location>
</feature>
<feature type="DNA-binding region" description="Homeobox" evidence="3">
    <location>
        <begin position="59"/>
        <end position="103"/>
    </location>
</feature>
<keyword evidence="2" id="KW-0880">Kelch repeat</keyword>
<feature type="compositionally biased region" description="Acidic residues" evidence="6">
    <location>
        <begin position="626"/>
        <end position="663"/>
    </location>
</feature>
<feature type="compositionally biased region" description="Low complexity" evidence="6">
    <location>
        <begin position="948"/>
        <end position="960"/>
    </location>
</feature>
<feature type="compositionally biased region" description="Basic and acidic residues" evidence="6">
    <location>
        <begin position="701"/>
        <end position="719"/>
    </location>
</feature>
<organism evidence="8 9">
    <name type="scientific">Nesidiocoris tenuis</name>
    <dbReference type="NCBI Taxonomy" id="355587"/>
    <lineage>
        <taxon>Eukaryota</taxon>
        <taxon>Metazoa</taxon>
        <taxon>Ecdysozoa</taxon>
        <taxon>Arthropoda</taxon>
        <taxon>Hexapoda</taxon>
        <taxon>Insecta</taxon>
        <taxon>Pterygota</taxon>
        <taxon>Neoptera</taxon>
        <taxon>Paraneoptera</taxon>
        <taxon>Hemiptera</taxon>
        <taxon>Heteroptera</taxon>
        <taxon>Panheteroptera</taxon>
        <taxon>Cimicomorpha</taxon>
        <taxon>Miridae</taxon>
        <taxon>Dicyphina</taxon>
        <taxon>Nesidiocoris</taxon>
    </lineage>
</organism>
<evidence type="ECO:0000256" key="6">
    <source>
        <dbReference type="SAM" id="MobiDB-lite"/>
    </source>
</evidence>
<dbReference type="EMBL" id="CADCXU010028261">
    <property type="protein sequence ID" value="CAB0015001.1"/>
    <property type="molecule type" value="Genomic_DNA"/>
</dbReference>
<dbReference type="InterPro" id="IPR003961">
    <property type="entry name" value="FN3_dom"/>
</dbReference>
<feature type="compositionally biased region" description="Low complexity" evidence="6">
    <location>
        <begin position="729"/>
        <end position="745"/>
    </location>
</feature>
<feature type="compositionally biased region" description="Basic and acidic residues" evidence="6">
    <location>
        <begin position="831"/>
        <end position="847"/>
    </location>
</feature>
<feature type="region of interest" description="Disordered" evidence="6">
    <location>
        <begin position="278"/>
        <end position="337"/>
    </location>
</feature>
<keyword evidence="3 4" id="KW-0238">DNA-binding</keyword>